<dbReference type="InterPro" id="IPR035595">
    <property type="entry name" value="UDP_glycos_trans_CS"/>
</dbReference>
<evidence type="ECO:0000256" key="2">
    <source>
        <dbReference type="ARBA" id="ARBA00022676"/>
    </source>
</evidence>
<dbReference type="InParanoid" id="A0A1Q3C7P7"/>
<dbReference type="GO" id="GO:0035251">
    <property type="term" value="F:UDP-glucosyltransferase activity"/>
    <property type="evidence" value="ECO:0007669"/>
    <property type="project" value="InterPro"/>
</dbReference>
<dbReference type="Proteomes" id="UP000187406">
    <property type="component" value="Unassembled WGS sequence"/>
</dbReference>
<dbReference type="PANTHER" id="PTHR48048">
    <property type="entry name" value="GLYCOSYLTRANSFERASE"/>
    <property type="match status" value="1"/>
</dbReference>
<reference evidence="6" key="1">
    <citation type="submission" date="2016-04" db="EMBL/GenBank/DDBJ databases">
        <title>Cephalotus genome sequencing.</title>
        <authorList>
            <person name="Fukushima K."/>
            <person name="Hasebe M."/>
            <person name="Fang X."/>
        </authorList>
    </citation>
    <scope>NUCLEOTIDE SEQUENCE [LARGE SCALE GENOMIC DNA]</scope>
    <source>
        <strain evidence="6">cv. St1</strain>
    </source>
</reference>
<evidence type="ECO:0000256" key="4">
    <source>
        <dbReference type="RuleBase" id="RU003718"/>
    </source>
</evidence>
<dbReference type="InterPro" id="IPR002213">
    <property type="entry name" value="UDP_glucos_trans"/>
</dbReference>
<sequence length="289" mass="31742">MPKPLLERNDVVYEYILEVSTELTKASAIMVNTFEPLEQRTVKAITDGLCVPGGPTPPVYCIGPLIAEERGDTNGSDAVLDCLTWLKIQPSKSVVFLCFGSLGLFSKEQLHEIAIGLERSGQSFVWVVRNPPLQNQSLATTAPPDPDLASLLPDGFLESTKDRGFVVKSWAPQVTVLSHDSIGGFVTHCGWNSVLEALSEGVPMVAWPIYAEQRYNRWLLVEEMKIALPMNESENGFVSSTEVKKRVRELMDSVDGNLVRERTKNAAKTALSASGSSHIALAKIIESWK</sequence>
<proteinExistence type="inferred from homology"/>
<dbReference type="AlphaFoldDB" id="A0A1Q3C7P7"/>
<comment type="similarity">
    <text evidence="1 4">Belongs to the UDP-glycosyltransferase family.</text>
</comment>
<keyword evidence="3 4" id="KW-0808">Transferase</keyword>
<evidence type="ECO:0000256" key="1">
    <source>
        <dbReference type="ARBA" id="ARBA00009995"/>
    </source>
</evidence>
<evidence type="ECO:0000256" key="3">
    <source>
        <dbReference type="ARBA" id="ARBA00022679"/>
    </source>
</evidence>
<dbReference type="FunFam" id="3.40.50.2000:FF:000020">
    <property type="entry name" value="Glycosyltransferase"/>
    <property type="match status" value="1"/>
</dbReference>
<dbReference type="InterPro" id="IPR050481">
    <property type="entry name" value="UDP-glycosyltransf_plant"/>
</dbReference>
<comment type="caution">
    <text evidence="5">The sequence shown here is derived from an EMBL/GenBank/DDBJ whole genome shotgun (WGS) entry which is preliminary data.</text>
</comment>
<keyword evidence="6" id="KW-1185">Reference proteome</keyword>
<gene>
    <name evidence="5" type="ORF">CFOL_v3_19801</name>
</gene>
<name>A0A1Q3C7P7_CEPFO</name>
<organism evidence="5 6">
    <name type="scientific">Cephalotus follicularis</name>
    <name type="common">Albany pitcher plant</name>
    <dbReference type="NCBI Taxonomy" id="3775"/>
    <lineage>
        <taxon>Eukaryota</taxon>
        <taxon>Viridiplantae</taxon>
        <taxon>Streptophyta</taxon>
        <taxon>Embryophyta</taxon>
        <taxon>Tracheophyta</taxon>
        <taxon>Spermatophyta</taxon>
        <taxon>Magnoliopsida</taxon>
        <taxon>eudicotyledons</taxon>
        <taxon>Gunneridae</taxon>
        <taxon>Pentapetalae</taxon>
        <taxon>rosids</taxon>
        <taxon>fabids</taxon>
        <taxon>Oxalidales</taxon>
        <taxon>Cephalotaceae</taxon>
        <taxon>Cephalotus</taxon>
    </lineage>
</organism>
<dbReference type="SUPFAM" id="SSF53756">
    <property type="entry name" value="UDP-Glycosyltransferase/glycogen phosphorylase"/>
    <property type="match status" value="1"/>
</dbReference>
<dbReference type="Pfam" id="PF00201">
    <property type="entry name" value="UDPGT"/>
    <property type="match status" value="1"/>
</dbReference>
<dbReference type="Gene3D" id="3.40.50.2000">
    <property type="entry name" value="Glycogen Phosphorylase B"/>
    <property type="match status" value="2"/>
</dbReference>
<dbReference type="CDD" id="cd03784">
    <property type="entry name" value="GT1_Gtf-like"/>
    <property type="match status" value="1"/>
</dbReference>
<dbReference type="PROSITE" id="PS00375">
    <property type="entry name" value="UDPGT"/>
    <property type="match status" value="1"/>
</dbReference>
<dbReference type="PANTHER" id="PTHR48048:SF30">
    <property type="entry name" value="GLYCOSYLTRANSFERASE"/>
    <property type="match status" value="1"/>
</dbReference>
<evidence type="ECO:0000313" key="5">
    <source>
        <dbReference type="EMBL" id="GAV76326.1"/>
    </source>
</evidence>
<evidence type="ECO:0000313" key="6">
    <source>
        <dbReference type="Proteomes" id="UP000187406"/>
    </source>
</evidence>
<protein>
    <submittedName>
        <fullName evidence="5">UDPGT domain-containing protein</fullName>
    </submittedName>
</protein>
<dbReference type="OrthoDB" id="5835829at2759"/>
<accession>A0A1Q3C7P7</accession>
<dbReference type="EMBL" id="BDDD01001477">
    <property type="protein sequence ID" value="GAV76326.1"/>
    <property type="molecule type" value="Genomic_DNA"/>
</dbReference>
<keyword evidence="2 4" id="KW-0328">Glycosyltransferase</keyword>